<feature type="transmembrane region" description="Helical" evidence="1">
    <location>
        <begin position="53"/>
        <end position="72"/>
    </location>
</feature>
<reference evidence="2 3" key="1">
    <citation type="submission" date="2020-03" db="EMBL/GenBank/DDBJ databases">
        <title>Sequencing the genomes of 1000 actinobacteria strains.</title>
        <authorList>
            <person name="Klenk H.-P."/>
        </authorList>
    </citation>
    <scope>NUCLEOTIDE SEQUENCE [LARGE SCALE GENOMIC DNA]</scope>
    <source>
        <strain evidence="2 3">DSM 45668</strain>
    </source>
</reference>
<feature type="transmembrane region" description="Helical" evidence="1">
    <location>
        <begin position="112"/>
        <end position="131"/>
    </location>
</feature>
<protein>
    <recommendedName>
        <fullName evidence="4">Integral membrane protein</fullName>
    </recommendedName>
</protein>
<evidence type="ECO:0000313" key="2">
    <source>
        <dbReference type="EMBL" id="NIH82524.1"/>
    </source>
</evidence>
<comment type="caution">
    <text evidence="2">The sequence shown here is derived from an EMBL/GenBank/DDBJ whole genome shotgun (WGS) entry which is preliminary data.</text>
</comment>
<keyword evidence="1" id="KW-0472">Membrane</keyword>
<evidence type="ECO:0008006" key="4">
    <source>
        <dbReference type="Google" id="ProtNLM"/>
    </source>
</evidence>
<feature type="transmembrane region" description="Helical" evidence="1">
    <location>
        <begin position="12"/>
        <end position="33"/>
    </location>
</feature>
<accession>A0ABX0T1M4</accession>
<dbReference type="EMBL" id="JAANOU010000001">
    <property type="protein sequence ID" value="NIH82524.1"/>
    <property type="molecule type" value="Genomic_DNA"/>
</dbReference>
<evidence type="ECO:0000313" key="3">
    <source>
        <dbReference type="Proteomes" id="UP000754495"/>
    </source>
</evidence>
<keyword evidence="3" id="KW-1185">Reference proteome</keyword>
<name>A0ABX0T1M4_9PSEU</name>
<keyword evidence="1" id="KW-0812">Transmembrane</keyword>
<feature type="transmembrane region" description="Helical" evidence="1">
    <location>
        <begin position="78"/>
        <end position="100"/>
    </location>
</feature>
<sequence length="132" mass="13375">MIVLSGPTQLFTVIALVSLPTVMFGGYSLLALLRKRTLTAEQRAYFRAGHAHAGVLLVLALVTLQLVAAGGLGATGQWIVSVLLLIGILGQSGGLFLHLLPGRKALAHGVTVGGAVLLAAAMITTAVGVAVA</sequence>
<keyword evidence="1" id="KW-1133">Transmembrane helix</keyword>
<proteinExistence type="predicted"/>
<evidence type="ECO:0000256" key="1">
    <source>
        <dbReference type="SAM" id="Phobius"/>
    </source>
</evidence>
<dbReference type="Proteomes" id="UP000754495">
    <property type="component" value="Unassembled WGS sequence"/>
</dbReference>
<organism evidence="2 3">
    <name type="scientific">Amycolatopsis viridis</name>
    <dbReference type="NCBI Taxonomy" id="185678"/>
    <lineage>
        <taxon>Bacteria</taxon>
        <taxon>Bacillati</taxon>
        <taxon>Actinomycetota</taxon>
        <taxon>Actinomycetes</taxon>
        <taxon>Pseudonocardiales</taxon>
        <taxon>Pseudonocardiaceae</taxon>
        <taxon>Amycolatopsis</taxon>
    </lineage>
</organism>
<gene>
    <name evidence="2" type="ORF">FHX46_005054</name>
</gene>